<dbReference type="Pfam" id="PF13432">
    <property type="entry name" value="TPR_16"/>
    <property type="match status" value="2"/>
</dbReference>
<accession>A0A7W9PIJ4</accession>
<name>A0A7W9PIJ4_9NOCA</name>
<evidence type="ECO:0000313" key="2">
    <source>
        <dbReference type="EMBL" id="MBB5916540.1"/>
    </source>
</evidence>
<reference evidence="2 3" key="1">
    <citation type="submission" date="2020-08" db="EMBL/GenBank/DDBJ databases">
        <title>Sequencing the genomes of 1000 actinobacteria strains.</title>
        <authorList>
            <person name="Klenk H.-P."/>
        </authorList>
    </citation>
    <scope>NUCLEOTIDE SEQUENCE [LARGE SCALE GENOMIC DNA]</scope>
    <source>
        <strain evidence="2 3">DSM 43582</strain>
    </source>
</reference>
<dbReference type="Gene3D" id="1.25.40.10">
    <property type="entry name" value="Tetratricopeptide repeat domain"/>
    <property type="match status" value="4"/>
</dbReference>
<dbReference type="RefSeq" id="WP_051163517.1">
    <property type="nucleotide sequence ID" value="NZ_JACHIT010000002.1"/>
</dbReference>
<dbReference type="PROSITE" id="PS50005">
    <property type="entry name" value="TPR"/>
    <property type="match status" value="1"/>
</dbReference>
<comment type="caution">
    <text evidence="2">The sequence shown here is derived from an EMBL/GenBank/DDBJ whole genome shotgun (WGS) entry which is preliminary data.</text>
</comment>
<dbReference type="PANTHER" id="PTHR12558:SF33">
    <property type="entry name" value="BLL7664 PROTEIN"/>
    <property type="match status" value="1"/>
</dbReference>
<evidence type="ECO:0000313" key="3">
    <source>
        <dbReference type="Proteomes" id="UP000540412"/>
    </source>
</evidence>
<dbReference type="PANTHER" id="PTHR12558">
    <property type="entry name" value="CELL DIVISION CYCLE 16,23,27"/>
    <property type="match status" value="1"/>
</dbReference>
<dbReference type="AlphaFoldDB" id="A0A7W9PIJ4"/>
<dbReference type="SUPFAM" id="SSF48452">
    <property type="entry name" value="TPR-like"/>
    <property type="match status" value="2"/>
</dbReference>
<dbReference type="Proteomes" id="UP000540412">
    <property type="component" value="Unassembled WGS sequence"/>
</dbReference>
<dbReference type="InterPro" id="IPR011990">
    <property type="entry name" value="TPR-like_helical_dom_sf"/>
</dbReference>
<organism evidence="2 3">
    <name type="scientific">Nocardia transvalensis</name>
    <dbReference type="NCBI Taxonomy" id="37333"/>
    <lineage>
        <taxon>Bacteria</taxon>
        <taxon>Bacillati</taxon>
        <taxon>Actinomycetota</taxon>
        <taxon>Actinomycetes</taxon>
        <taxon>Mycobacteriales</taxon>
        <taxon>Nocardiaceae</taxon>
        <taxon>Nocardia</taxon>
    </lineage>
</organism>
<sequence>MYTNVFRIFREPVLGLVLLALLAAAAGLVVIWPDRPAAAPPVPADPVALRISQIRQQLDRVPGNAAGWADLGGTYVESARITGDPGYYGRAQQALDESLRLRPEGNAEAELGLGALANARHDFATARGHAGRALAVRPASADGYGVLVDALTQLGDAEGATAAVQRMLELRPGVPSFTRAAYDLELHGRVDEARAALELALTASSSADQVAFCRYHLGELAFNAGDLDAADEHYRGGLLANPDNSALRQGRAKVSAARGDLDRAIREFTELTARSPLPEYLIEFGELLEAAGRPEAAAETYRSVAEQFRRLAEQGATEYVDASKLAADHGDPAEAVRLAELEYGRRQSVITADTLAWALHRAGRDGDAIGIAERANALGWRNATLAYHRGMILAGLGRTEEAAGALTDALRTNPYFSPLHAPHARQALDALGTR</sequence>
<gene>
    <name evidence="2" type="ORF">BJY24_005452</name>
</gene>
<dbReference type="SMART" id="SM00028">
    <property type="entry name" value="TPR"/>
    <property type="match status" value="5"/>
</dbReference>
<protein>
    <submittedName>
        <fullName evidence="2">Tetratricopeptide (TPR) repeat protein</fullName>
    </submittedName>
</protein>
<keyword evidence="1" id="KW-0802">TPR repeat</keyword>
<proteinExistence type="predicted"/>
<dbReference type="EMBL" id="JACHIT010000002">
    <property type="protein sequence ID" value="MBB5916540.1"/>
    <property type="molecule type" value="Genomic_DNA"/>
</dbReference>
<feature type="repeat" description="TPR" evidence="1">
    <location>
        <begin position="211"/>
        <end position="244"/>
    </location>
</feature>
<evidence type="ECO:0000256" key="1">
    <source>
        <dbReference type="PROSITE-ProRule" id="PRU00339"/>
    </source>
</evidence>
<keyword evidence="3" id="KW-1185">Reference proteome</keyword>
<dbReference type="Pfam" id="PF13181">
    <property type="entry name" value="TPR_8"/>
    <property type="match status" value="1"/>
</dbReference>
<dbReference type="InterPro" id="IPR019734">
    <property type="entry name" value="TPR_rpt"/>
</dbReference>